<dbReference type="GO" id="GO:0050660">
    <property type="term" value="F:flavin adenine dinucleotide binding"/>
    <property type="evidence" value="ECO:0007669"/>
    <property type="project" value="InterPro"/>
</dbReference>
<sequence length="311" mass="35167">MPHFTPSHIAVTAESIASSITSAGARIDTVKARYPRMVHADFMTHRVFSRNGSSSRAMPSVTLLADDPYTPTFRKNKAGMQPGEYLTPEEQQIAAKLWLDAADYCQRTARTLADKNGLNIHKQWTNRMLEWFGYITVVVTSTDWTNYMGLRDHDDAQDEIIWQAQAIRAQLSGAVPQHLPYGEWHLPFIKDEDRVESARFVREQPEENRAVMAATGFAFENLQFLDAVTRLLLVRSAARCARTSYNNFDGKKATIEKDIGTFLKLGSKPIHASPFEHQGRPQVYAGSPYCGNLVGFEQFRKFIPHERISAD</sequence>
<name>A0A9E7N4U4_9CAUD</name>
<proteinExistence type="predicted"/>
<dbReference type="GO" id="GO:0006231">
    <property type="term" value="P:dTMP biosynthetic process"/>
    <property type="evidence" value="ECO:0007669"/>
    <property type="project" value="InterPro"/>
</dbReference>
<keyword evidence="2" id="KW-1185">Reference proteome</keyword>
<dbReference type="InterPro" id="IPR036098">
    <property type="entry name" value="Thymidylate_synthase_ThyX_sf"/>
</dbReference>
<reference evidence="1" key="1">
    <citation type="submission" date="2022-05" db="EMBL/GenBank/DDBJ databases">
        <authorList>
            <person name="Friedrich I."/>
            <person name="Poehlein A."/>
            <person name="Schneider D."/>
            <person name="Hertel R."/>
            <person name="Daniel R."/>
        </authorList>
    </citation>
    <scope>NUCLEOTIDE SEQUENCE</scope>
</reference>
<accession>A0A9E7N4U4</accession>
<protein>
    <submittedName>
        <fullName evidence="1">Flavin-dependent thymidylate synthase</fullName>
    </submittedName>
</protein>
<organism evidence="1 2">
    <name type="scientific">Brevundimonas phage vB_BgoS-Bajun</name>
    <dbReference type="NCBI Taxonomy" id="2948594"/>
    <lineage>
        <taxon>Viruses</taxon>
        <taxon>Duplodnaviria</taxon>
        <taxon>Heunggongvirae</taxon>
        <taxon>Uroviricota</taxon>
        <taxon>Caudoviricetes</taxon>
        <taxon>Dolichocephalovirinae</taxon>
    </lineage>
</organism>
<evidence type="ECO:0000313" key="2">
    <source>
        <dbReference type="Proteomes" id="UP001057427"/>
    </source>
</evidence>
<dbReference type="GO" id="GO:0050797">
    <property type="term" value="F:thymidylate synthase (FAD) activity"/>
    <property type="evidence" value="ECO:0007669"/>
    <property type="project" value="InterPro"/>
</dbReference>
<dbReference type="SUPFAM" id="SSF69796">
    <property type="entry name" value="Thymidylate synthase-complementing protein Thy1"/>
    <property type="match status" value="1"/>
</dbReference>
<dbReference type="Proteomes" id="UP001057427">
    <property type="component" value="Segment"/>
</dbReference>
<dbReference type="Gene3D" id="3.30.1360.170">
    <property type="match status" value="1"/>
</dbReference>
<gene>
    <name evidence="1" type="ORF">BAJUN_02970</name>
</gene>
<dbReference type="EMBL" id="ON529858">
    <property type="protein sequence ID" value="UTC29903.1"/>
    <property type="molecule type" value="Genomic_DNA"/>
</dbReference>
<evidence type="ECO:0000313" key="1">
    <source>
        <dbReference type="EMBL" id="UTC29903.1"/>
    </source>
</evidence>